<dbReference type="InterPro" id="IPR011006">
    <property type="entry name" value="CheY-like_superfamily"/>
</dbReference>
<dbReference type="AlphaFoldDB" id="A0A1Y6EUA5"/>
<proteinExistence type="predicted"/>
<dbReference type="PANTHER" id="PTHR43047:SF72">
    <property type="entry name" value="OSMOSENSING HISTIDINE PROTEIN KINASE SLN1"/>
    <property type="match status" value="1"/>
</dbReference>
<evidence type="ECO:0000256" key="2">
    <source>
        <dbReference type="ARBA" id="ARBA00004651"/>
    </source>
</evidence>
<evidence type="ECO:0000313" key="21">
    <source>
        <dbReference type="Proteomes" id="UP000194420"/>
    </source>
</evidence>
<dbReference type="Pfam" id="PF08448">
    <property type="entry name" value="PAS_4"/>
    <property type="match status" value="1"/>
</dbReference>
<dbReference type="SMART" id="SM00387">
    <property type="entry name" value="HATPase_c"/>
    <property type="match status" value="1"/>
</dbReference>
<evidence type="ECO:0000259" key="18">
    <source>
        <dbReference type="PROSITE" id="PS50112"/>
    </source>
</evidence>
<dbReference type="PROSITE" id="PS50110">
    <property type="entry name" value="RESPONSE_REGULATORY"/>
    <property type="match status" value="1"/>
</dbReference>
<feature type="transmembrane region" description="Helical" evidence="15">
    <location>
        <begin position="225"/>
        <end position="258"/>
    </location>
</feature>
<organism evidence="20 21">
    <name type="scientific">Altererythrobacter xiamenensis</name>
    <dbReference type="NCBI Taxonomy" id="1316679"/>
    <lineage>
        <taxon>Bacteria</taxon>
        <taxon>Pseudomonadati</taxon>
        <taxon>Pseudomonadota</taxon>
        <taxon>Alphaproteobacteria</taxon>
        <taxon>Sphingomonadales</taxon>
        <taxon>Erythrobacteraceae</taxon>
        <taxon>Altererythrobacter</taxon>
    </lineage>
</organism>
<dbReference type="PANTHER" id="PTHR43047">
    <property type="entry name" value="TWO-COMPONENT HISTIDINE PROTEIN KINASE"/>
    <property type="match status" value="1"/>
</dbReference>
<gene>
    <name evidence="20" type="ORF">SAMN06297468_0948</name>
</gene>
<dbReference type="PROSITE" id="PS50113">
    <property type="entry name" value="PAC"/>
    <property type="match status" value="1"/>
</dbReference>
<evidence type="ECO:0000256" key="10">
    <source>
        <dbReference type="ARBA" id="ARBA00022840"/>
    </source>
</evidence>
<keyword evidence="4" id="KW-1003">Cell membrane</keyword>
<dbReference type="Gene3D" id="3.40.50.2300">
    <property type="match status" value="1"/>
</dbReference>
<dbReference type="SMART" id="SM00388">
    <property type="entry name" value="HisKA"/>
    <property type="match status" value="1"/>
</dbReference>
<dbReference type="InterPro" id="IPR036890">
    <property type="entry name" value="HATPase_C_sf"/>
</dbReference>
<feature type="transmembrane region" description="Helical" evidence="15">
    <location>
        <begin position="172"/>
        <end position="189"/>
    </location>
</feature>
<keyword evidence="7 15" id="KW-0812">Transmembrane</keyword>
<dbReference type="CDD" id="cd16922">
    <property type="entry name" value="HATPase_EvgS-ArcB-TorS-like"/>
    <property type="match status" value="1"/>
</dbReference>
<evidence type="ECO:0000256" key="9">
    <source>
        <dbReference type="ARBA" id="ARBA00022777"/>
    </source>
</evidence>
<keyword evidence="5 14" id="KW-0597">Phosphoprotein</keyword>
<dbReference type="EC" id="2.7.13.3" evidence="3"/>
<evidence type="ECO:0000256" key="11">
    <source>
        <dbReference type="ARBA" id="ARBA00022989"/>
    </source>
</evidence>
<comment type="subcellular location">
    <subcellularLocation>
        <location evidence="2">Cell membrane</location>
        <topology evidence="2">Multi-pass membrane protein</topology>
    </subcellularLocation>
</comment>
<keyword evidence="13 15" id="KW-0472">Membrane</keyword>
<dbReference type="InterPro" id="IPR000700">
    <property type="entry name" value="PAS-assoc_C"/>
</dbReference>
<dbReference type="PROSITE" id="PS50112">
    <property type="entry name" value="PAS"/>
    <property type="match status" value="1"/>
</dbReference>
<dbReference type="InterPro" id="IPR001789">
    <property type="entry name" value="Sig_transdc_resp-reg_receiver"/>
</dbReference>
<evidence type="ECO:0000256" key="3">
    <source>
        <dbReference type="ARBA" id="ARBA00012438"/>
    </source>
</evidence>
<name>A0A1Y6EUA5_9SPHN</name>
<dbReference type="InterPro" id="IPR004358">
    <property type="entry name" value="Sig_transdc_His_kin-like_C"/>
</dbReference>
<evidence type="ECO:0000256" key="13">
    <source>
        <dbReference type="ARBA" id="ARBA00023136"/>
    </source>
</evidence>
<dbReference type="Pfam" id="PF02518">
    <property type="entry name" value="HATPase_c"/>
    <property type="match status" value="1"/>
</dbReference>
<feature type="transmembrane region" description="Helical" evidence="15">
    <location>
        <begin position="21"/>
        <end position="42"/>
    </location>
</feature>
<feature type="domain" description="Histidine kinase" evidence="16">
    <location>
        <begin position="459"/>
        <end position="674"/>
    </location>
</feature>
<dbReference type="PROSITE" id="PS50109">
    <property type="entry name" value="HIS_KIN"/>
    <property type="match status" value="1"/>
</dbReference>
<evidence type="ECO:0000256" key="15">
    <source>
        <dbReference type="SAM" id="Phobius"/>
    </source>
</evidence>
<dbReference type="Pfam" id="PF05231">
    <property type="entry name" value="MASE1"/>
    <property type="match status" value="1"/>
</dbReference>
<dbReference type="InterPro" id="IPR035965">
    <property type="entry name" value="PAS-like_dom_sf"/>
</dbReference>
<dbReference type="Gene3D" id="3.30.565.10">
    <property type="entry name" value="Histidine kinase-like ATPase, C-terminal domain"/>
    <property type="match status" value="1"/>
</dbReference>
<feature type="domain" description="PAC" evidence="19">
    <location>
        <begin position="386"/>
        <end position="441"/>
    </location>
</feature>
<feature type="transmembrane region" description="Helical" evidence="15">
    <location>
        <begin position="72"/>
        <end position="90"/>
    </location>
</feature>
<dbReference type="GO" id="GO:0005524">
    <property type="term" value="F:ATP binding"/>
    <property type="evidence" value="ECO:0007669"/>
    <property type="project" value="UniProtKB-KW"/>
</dbReference>
<accession>A0A1Y6EUA5</accession>
<keyword evidence="12" id="KW-0902">Two-component regulatory system</keyword>
<dbReference type="SUPFAM" id="SSF55785">
    <property type="entry name" value="PYP-like sensor domain (PAS domain)"/>
    <property type="match status" value="1"/>
</dbReference>
<dbReference type="Pfam" id="PF00512">
    <property type="entry name" value="HisKA"/>
    <property type="match status" value="1"/>
</dbReference>
<dbReference type="InterPro" id="IPR013656">
    <property type="entry name" value="PAS_4"/>
</dbReference>
<evidence type="ECO:0000259" key="19">
    <source>
        <dbReference type="PROSITE" id="PS50113"/>
    </source>
</evidence>
<dbReference type="PRINTS" id="PR00344">
    <property type="entry name" value="BCTRLSENSOR"/>
</dbReference>
<dbReference type="InterPro" id="IPR005467">
    <property type="entry name" value="His_kinase_dom"/>
</dbReference>
<dbReference type="EMBL" id="FXWG01000001">
    <property type="protein sequence ID" value="SMQ64092.1"/>
    <property type="molecule type" value="Genomic_DNA"/>
</dbReference>
<dbReference type="NCBIfam" id="TIGR00229">
    <property type="entry name" value="sensory_box"/>
    <property type="match status" value="1"/>
</dbReference>
<dbReference type="Gene3D" id="1.10.287.130">
    <property type="match status" value="1"/>
</dbReference>
<dbReference type="Proteomes" id="UP000194420">
    <property type="component" value="Unassembled WGS sequence"/>
</dbReference>
<feature type="transmembrane region" description="Helical" evidence="15">
    <location>
        <begin position="201"/>
        <end position="219"/>
    </location>
</feature>
<dbReference type="SUPFAM" id="SSF47384">
    <property type="entry name" value="Homodimeric domain of signal transducing histidine kinase"/>
    <property type="match status" value="1"/>
</dbReference>
<feature type="modified residue" description="4-aspartylphosphate" evidence="14">
    <location>
        <position position="752"/>
    </location>
</feature>
<keyword evidence="11 15" id="KW-1133">Transmembrane helix</keyword>
<dbReference type="RefSeq" id="WP_086436809.1">
    <property type="nucleotide sequence ID" value="NZ_FXWG01000001.1"/>
</dbReference>
<evidence type="ECO:0000259" key="16">
    <source>
        <dbReference type="PROSITE" id="PS50109"/>
    </source>
</evidence>
<dbReference type="Pfam" id="PF00072">
    <property type="entry name" value="Response_reg"/>
    <property type="match status" value="1"/>
</dbReference>
<sequence length="863" mass="93978">MKPLDISPSQVKNAWQQHVRDVAFCMLGGILFGLIAYEAISLTRGDGRIAAVWIPNAIAVAYLLRARLGKEILLLAMCWLGNIGANLFAGDNLARAAGLASCNSIEIILALLLAWRFCKQIPDMQDLGDLARFVILAAVIAPMIAALPAAFILEGTSAGWLAAWAKWSVTDGLGMAIVAPAGLVIGEAWAQRRQPSQRELVEWLTLSAFGIVATVMIFTQTQYPLLFFAPLVVVFQAFRLGALCTALSVFTTAIIASFFTSLDLGPLALISGTETSKLIVLQCFVATIFIIGLPVSAALSTRARLIEELASRTRELDLLTENISDAVLFYDCKGVCTYASPSVADVLDEAPEIFVGSRASARMHTDARAKILEAESRLLSGETDKDRITYRRYNDSQDGKPVYIEADCAAARNPETGEIKGIIVSARDVTERVELELQLVRARQHAENAAYAKSEFLANMSREIRTPMNGVLGFAELLLQGELDEKQERHAELIVQSGRSMMLLLNDILDLSRIEAGQIAVNPEPTDPATILEECSDLHRPAAEKKGVTLVCETGEATPSVLTDGLRLRQILLNLIGNAVKFTPDGTISVSMDVHPEQFVLTVEDTGIGIGADRLERIFNPFDQGENDTAGRFGGTGLGLSISRQLAELLGGTLEVESTPGVGSRFSLALPLVECAPVPQPRRRRPVESRVQLPRKSRILLAEDHPVNRLLATEMLERCHQHVSATCDGYETVEAVLAAHARGEPFDLVLMDIQMPGCDGYTATRIIRGEGFTPTELPIIALTANVFPEDVAAARDAGIQGHLAKPLVFDELVGALRRWLNRWRRTWMPRTRCRCMTLLCIRSGASDGQKRSKRSPRPCAPAG</sequence>
<evidence type="ECO:0000256" key="14">
    <source>
        <dbReference type="PROSITE-ProRule" id="PRU00169"/>
    </source>
</evidence>
<evidence type="ECO:0000313" key="20">
    <source>
        <dbReference type="EMBL" id="SMQ64092.1"/>
    </source>
</evidence>
<reference evidence="21" key="1">
    <citation type="submission" date="2017-04" db="EMBL/GenBank/DDBJ databases">
        <authorList>
            <person name="Varghese N."/>
            <person name="Submissions S."/>
        </authorList>
    </citation>
    <scope>NUCLEOTIDE SEQUENCE [LARGE SCALE GENOMIC DNA]</scope>
</reference>
<protein>
    <recommendedName>
        <fullName evidence="3">histidine kinase</fullName>
        <ecNumber evidence="3">2.7.13.3</ecNumber>
    </recommendedName>
</protein>
<keyword evidence="21" id="KW-1185">Reference proteome</keyword>
<dbReference type="GO" id="GO:0000155">
    <property type="term" value="F:phosphorelay sensor kinase activity"/>
    <property type="evidence" value="ECO:0007669"/>
    <property type="project" value="InterPro"/>
</dbReference>
<dbReference type="InterPro" id="IPR003661">
    <property type="entry name" value="HisK_dim/P_dom"/>
</dbReference>
<keyword evidence="8" id="KW-0547">Nucleotide-binding</keyword>
<evidence type="ECO:0000256" key="6">
    <source>
        <dbReference type="ARBA" id="ARBA00022679"/>
    </source>
</evidence>
<comment type="catalytic activity">
    <reaction evidence="1">
        <text>ATP + protein L-histidine = ADP + protein N-phospho-L-histidine.</text>
        <dbReference type="EC" id="2.7.13.3"/>
    </reaction>
</comment>
<dbReference type="Gene3D" id="3.30.450.20">
    <property type="entry name" value="PAS domain"/>
    <property type="match status" value="1"/>
</dbReference>
<keyword evidence="10" id="KW-0067">ATP-binding</keyword>
<feature type="transmembrane region" description="Helical" evidence="15">
    <location>
        <begin position="48"/>
        <end position="65"/>
    </location>
</feature>
<evidence type="ECO:0000256" key="7">
    <source>
        <dbReference type="ARBA" id="ARBA00022692"/>
    </source>
</evidence>
<dbReference type="FunFam" id="1.10.287.130:FF:000004">
    <property type="entry name" value="Ethylene receptor 1"/>
    <property type="match status" value="1"/>
</dbReference>
<dbReference type="SUPFAM" id="SSF52172">
    <property type="entry name" value="CheY-like"/>
    <property type="match status" value="1"/>
</dbReference>
<evidence type="ECO:0000256" key="5">
    <source>
        <dbReference type="ARBA" id="ARBA00022553"/>
    </source>
</evidence>
<dbReference type="InterPro" id="IPR003594">
    <property type="entry name" value="HATPase_dom"/>
</dbReference>
<dbReference type="InterPro" id="IPR007895">
    <property type="entry name" value="MASE1"/>
</dbReference>
<keyword evidence="6" id="KW-0808">Transferase</keyword>
<dbReference type="GO" id="GO:0009927">
    <property type="term" value="F:histidine phosphotransfer kinase activity"/>
    <property type="evidence" value="ECO:0007669"/>
    <property type="project" value="TreeGrafter"/>
</dbReference>
<dbReference type="SUPFAM" id="SSF55874">
    <property type="entry name" value="ATPase domain of HSP90 chaperone/DNA topoisomerase II/histidine kinase"/>
    <property type="match status" value="1"/>
</dbReference>
<dbReference type="FunFam" id="3.30.565.10:FF:000010">
    <property type="entry name" value="Sensor histidine kinase RcsC"/>
    <property type="match status" value="1"/>
</dbReference>
<dbReference type="CDD" id="cd17546">
    <property type="entry name" value="REC_hyHK_CKI1_RcsC-like"/>
    <property type="match status" value="1"/>
</dbReference>
<dbReference type="InterPro" id="IPR000014">
    <property type="entry name" value="PAS"/>
</dbReference>
<dbReference type="SMART" id="SM00091">
    <property type="entry name" value="PAS"/>
    <property type="match status" value="1"/>
</dbReference>
<feature type="transmembrane region" description="Helical" evidence="15">
    <location>
        <begin position="96"/>
        <end position="118"/>
    </location>
</feature>
<dbReference type="OrthoDB" id="9801651at2"/>
<dbReference type="InterPro" id="IPR036097">
    <property type="entry name" value="HisK_dim/P_sf"/>
</dbReference>
<evidence type="ECO:0000259" key="17">
    <source>
        <dbReference type="PROSITE" id="PS50110"/>
    </source>
</evidence>
<dbReference type="SMART" id="SM00448">
    <property type="entry name" value="REC"/>
    <property type="match status" value="1"/>
</dbReference>
<feature type="transmembrane region" description="Helical" evidence="15">
    <location>
        <begin position="278"/>
        <end position="299"/>
    </location>
</feature>
<evidence type="ECO:0000256" key="8">
    <source>
        <dbReference type="ARBA" id="ARBA00022741"/>
    </source>
</evidence>
<evidence type="ECO:0000256" key="4">
    <source>
        <dbReference type="ARBA" id="ARBA00022475"/>
    </source>
</evidence>
<evidence type="ECO:0000256" key="12">
    <source>
        <dbReference type="ARBA" id="ARBA00023012"/>
    </source>
</evidence>
<dbReference type="CDD" id="cd00082">
    <property type="entry name" value="HisKA"/>
    <property type="match status" value="1"/>
</dbReference>
<dbReference type="GO" id="GO:0005886">
    <property type="term" value="C:plasma membrane"/>
    <property type="evidence" value="ECO:0007669"/>
    <property type="project" value="UniProtKB-SubCell"/>
</dbReference>
<feature type="transmembrane region" description="Helical" evidence="15">
    <location>
        <begin position="130"/>
        <end position="152"/>
    </location>
</feature>
<evidence type="ECO:0000256" key="1">
    <source>
        <dbReference type="ARBA" id="ARBA00000085"/>
    </source>
</evidence>
<keyword evidence="9" id="KW-0418">Kinase</keyword>
<feature type="domain" description="Response regulatory" evidence="17">
    <location>
        <begin position="698"/>
        <end position="820"/>
    </location>
</feature>
<feature type="domain" description="PAS" evidence="18">
    <location>
        <begin position="312"/>
        <end position="382"/>
    </location>
</feature>